<dbReference type="InterPro" id="IPR000182">
    <property type="entry name" value="GNAT_dom"/>
</dbReference>
<sequence length="146" mass="15841">MSDERVTLHPAESNLSYVESLLDANDLPSRDVRSKPDCFYVGDAGGKPIGVGGIERYGPDGLLRSVVVESESRGKGLGTALCDALETEAQSEGIDTLYLLTTTAREFFADRGYEEIERTDPPATIQQTTEFDDLCPSTAVCMKKSL</sequence>
<dbReference type="CDD" id="cd04301">
    <property type="entry name" value="NAT_SF"/>
    <property type="match status" value="1"/>
</dbReference>
<dbReference type="NCBIfam" id="NF040501">
    <property type="entry name" value="resist_ArsN2"/>
    <property type="match status" value="1"/>
</dbReference>
<reference evidence="4 5" key="1">
    <citation type="submission" date="2019-11" db="EMBL/GenBank/DDBJ databases">
        <title>Whole genome sequence of Haloferax sp. MBLA0076.</title>
        <authorList>
            <person name="Seo M.-J."/>
            <person name="Cho E.-S."/>
        </authorList>
    </citation>
    <scope>NUCLEOTIDE SEQUENCE [LARGE SCALE GENOMIC DNA]</scope>
    <source>
        <strain evidence="4 5">MBLA0076</strain>
    </source>
</reference>
<dbReference type="SUPFAM" id="SSF55729">
    <property type="entry name" value="Acyl-CoA N-acyltransferases (Nat)"/>
    <property type="match status" value="1"/>
</dbReference>
<evidence type="ECO:0000313" key="5">
    <source>
        <dbReference type="Proteomes" id="UP000439022"/>
    </source>
</evidence>
<feature type="domain" description="N-acetyltransferase" evidence="3">
    <location>
        <begin position="1"/>
        <end position="146"/>
    </location>
</feature>
<evidence type="ECO:0000259" key="3">
    <source>
        <dbReference type="PROSITE" id="PS51186"/>
    </source>
</evidence>
<comment type="caution">
    <text evidence="4">The sequence shown here is derived from an EMBL/GenBank/DDBJ whole genome shotgun (WGS) entry which is preliminary data.</text>
</comment>
<dbReference type="Pfam" id="PF00583">
    <property type="entry name" value="Acetyltransf_1"/>
    <property type="match status" value="1"/>
</dbReference>
<keyword evidence="1 4" id="KW-0808">Transferase</keyword>
<proteinExistence type="predicted"/>
<name>A0A6A8GH29_9EURY</name>
<dbReference type="GO" id="GO:0016747">
    <property type="term" value="F:acyltransferase activity, transferring groups other than amino-acyl groups"/>
    <property type="evidence" value="ECO:0007669"/>
    <property type="project" value="InterPro"/>
</dbReference>
<evidence type="ECO:0000256" key="1">
    <source>
        <dbReference type="ARBA" id="ARBA00022679"/>
    </source>
</evidence>
<accession>A0A6A8GH29</accession>
<keyword evidence="5" id="KW-1185">Reference proteome</keyword>
<dbReference type="InterPro" id="IPR050832">
    <property type="entry name" value="Bact_Acetyltransf"/>
</dbReference>
<protein>
    <submittedName>
        <fullName evidence="4">GNAT family N-acetyltransferase</fullName>
    </submittedName>
</protein>
<dbReference type="RefSeq" id="WP_151162964.1">
    <property type="nucleotide sequence ID" value="NZ_WKJO01000001.1"/>
</dbReference>
<dbReference type="EMBL" id="WKJO01000001">
    <property type="protein sequence ID" value="MRX22478.1"/>
    <property type="molecule type" value="Genomic_DNA"/>
</dbReference>
<dbReference type="InterPro" id="IPR016181">
    <property type="entry name" value="Acyl_CoA_acyltransferase"/>
</dbReference>
<dbReference type="AlphaFoldDB" id="A0A6A8GH29"/>
<dbReference type="PANTHER" id="PTHR43877">
    <property type="entry name" value="AMINOALKYLPHOSPHONATE N-ACETYLTRANSFERASE-RELATED-RELATED"/>
    <property type="match status" value="1"/>
</dbReference>
<evidence type="ECO:0000256" key="2">
    <source>
        <dbReference type="ARBA" id="ARBA00023315"/>
    </source>
</evidence>
<gene>
    <name evidence="4" type="ORF">GJR96_10985</name>
</gene>
<dbReference type="Proteomes" id="UP000439022">
    <property type="component" value="Unassembled WGS sequence"/>
</dbReference>
<organism evidence="4 5">
    <name type="scientific">Haloferax litoreum</name>
    <dbReference type="NCBI Taxonomy" id="2666140"/>
    <lineage>
        <taxon>Archaea</taxon>
        <taxon>Methanobacteriati</taxon>
        <taxon>Methanobacteriota</taxon>
        <taxon>Stenosarchaea group</taxon>
        <taxon>Halobacteria</taxon>
        <taxon>Halobacteriales</taxon>
        <taxon>Haloferacaceae</taxon>
        <taxon>Haloferax</taxon>
    </lineage>
</organism>
<evidence type="ECO:0000313" key="4">
    <source>
        <dbReference type="EMBL" id="MRX22478.1"/>
    </source>
</evidence>
<keyword evidence="2" id="KW-0012">Acyltransferase</keyword>
<dbReference type="Gene3D" id="3.40.630.30">
    <property type="match status" value="1"/>
</dbReference>
<dbReference type="PROSITE" id="PS51186">
    <property type="entry name" value="GNAT"/>
    <property type="match status" value="1"/>
</dbReference>